<dbReference type="OrthoDB" id="1421156at2759"/>
<comment type="caution">
    <text evidence="1">The sequence shown here is derived from an EMBL/GenBank/DDBJ whole genome shotgun (WGS) entry which is preliminary data.</text>
</comment>
<dbReference type="EMBL" id="MU254975">
    <property type="protein sequence ID" value="KAG9239799.1"/>
    <property type="molecule type" value="Genomic_DNA"/>
</dbReference>
<protein>
    <recommendedName>
        <fullName evidence="3">SWIM-type domain-containing protein</fullName>
    </recommendedName>
</protein>
<dbReference type="Proteomes" id="UP000887226">
    <property type="component" value="Unassembled WGS sequence"/>
</dbReference>
<keyword evidence="2" id="KW-1185">Reference proteome</keyword>
<dbReference type="AlphaFoldDB" id="A0A9P7YU00"/>
<evidence type="ECO:0008006" key="3">
    <source>
        <dbReference type="Google" id="ProtNLM"/>
    </source>
</evidence>
<evidence type="ECO:0000313" key="2">
    <source>
        <dbReference type="Proteomes" id="UP000887226"/>
    </source>
</evidence>
<name>A0A9P7YU00_9HELO</name>
<accession>A0A9P7YU00</accession>
<gene>
    <name evidence="1" type="ORF">BJ878DRAFT_31468</name>
</gene>
<proteinExistence type="predicted"/>
<organism evidence="1 2">
    <name type="scientific">Calycina marina</name>
    <dbReference type="NCBI Taxonomy" id="1763456"/>
    <lineage>
        <taxon>Eukaryota</taxon>
        <taxon>Fungi</taxon>
        <taxon>Dikarya</taxon>
        <taxon>Ascomycota</taxon>
        <taxon>Pezizomycotina</taxon>
        <taxon>Leotiomycetes</taxon>
        <taxon>Helotiales</taxon>
        <taxon>Pezizellaceae</taxon>
        <taxon>Calycina</taxon>
    </lineage>
</organism>
<evidence type="ECO:0000313" key="1">
    <source>
        <dbReference type="EMBL" id="KAG9239799.1"/>
    </source>
</evidence>
<reference evidence="1" key="1">
    <citation type="journal article" date="2021" name="IMA Fungus">
        <title>Genomic characterization of three marine fungi, including Emericellopsis atlantica sp. nov. with signatures of a generalist lifestyle and marine biomass degradation.</title>
        <authorList>
            <person name="Hagestad O.C."/>
            <person name="Hou L."/>
            <person name="Andersen J.H."/>
            <person name="Hansen E.H."/>
            <person name="Altermark B."/>
            <person name="Li C."/>
            <person name="Kuhnert E."/>
            <person name="Cox R.J."/>
            <person name="Crous P.W."/>
            <person name="Spatafora J.W."/>
            <person name="Lail K."/>
            <person name="Amirebrahimi M."/>
            <person name="Lipzen A."/>
            <person name="Pangilinan J."/>
            <person name="Andreopoulos W."/>
            <person name="Hayes R.D."/>
            <person name="Ng V."/>
            <person name="Grigoriev I.V."/>
            <person name="Jackson S.A."/>
            <person name="Sutton T.D.S."/>
            <person name="Dobson A.D.W."/>
            <person name="Rama T."/>
        </authorList>
    </citation>
    <scope>NUCLEOTIDE SEQUENCE</scope>
    <source>
        <strain evidence="1">TRa3180A</strain>
    </source>
</reference>
<sequence length="120" mass="13914">MAVYEKLLLFWDAQQRHIEDTIAVKQHRLLHSLNKPIFLHLRGTILEYALQLLFKETQKFPTENRPPNLPADCLCKVPKAHGIPCFHTIWKRQQALDILSCCDGVKGHVIERLSMLWCGS</sequence>